<accession>A0A8H9FSD5</accession>
<gene>
    <name evidence="2" type="ORF">GCM10011314_18560</name>
</gene>
<proteinExistence type="predicted"/>
<protein>
    <submittedName>
        <fullName evidence="2">Uncharacterized protein</fullName>
    </submittedName>
</protein>
<dbReference type="EMBL" id="BMEA01000002">
    <property type="protein sequence ID" value="GGB79265.1"/>
    <property type="molecule type" value="Genomic_DNA"/>
</dbReference>
<dbReference type="Proteomes" id="UP000628079">
    <property type="component" value="Unassembled WGS sequence"/>
</dbReference>
<dbReference type="RefSeq" id="WP_156971569.1">
    <property type="nucleotide sequence ID" value="NZ_BMEA01000002.1"/>
</dbReference>
<evidence type="ECO:0000313" key="2">
    <source>
        <dbReference type="EMBL" id="GGB79265.1"/>
    </source>
</evidence>
<organism evidence="2 3">
    <name type="scientific">Knoellia flava</name>
    <dbReference type="NCBI Taxonomy" id="913969"/>
    <lineage>
        <taxon>Bacteria</taxon>
        <taxon>Bacillati</taxon>
        <taxon>Actinomycetota</taxon>
        <taxon>Actinomycetes</taxon>
        <taxon>Micrococcales</taxon>
        <taxon>Intrasporangiaceae</taxon>
        <taxon>Knoellia</taxon>
    </lineage>
</organism>
<feature type="region of interest" description="Disordered" evidence="1">
    <location>
        <begin position="75"/>
        <end position="98"/>
    </location>
</feature>
<reference evidence="2" key="2">
    <citation type="submission" date="2020-09" db="EMBL/GenBank/DDBJ databases">
        <authorList>
            <person name="Sun Q."/>
            <person name="Zhou Y."/>
        </authorList>
    </citation>
    <scope>NUCLEOTIDE SEQUENCE</scope>
    <source>
        <strain evidence="2">CGMCC 1.10749</strain>
    </source>
</reference>
<evidence type="ECO:0000313" key="3">
    <source>
        <dbReference type="Proteomes" id="UP000628079"/>
    </source>
</evidence>
<comment type="caution">
    <text evidence="2">The sequence shown here is derived from an EMBL/GenBank/DDBJ whole genome shotgun (WGS) entry which is preliminary data.</text>
</comment>
<evidence type="ECO:0000256" key="1">
    <source>
        <dbReference type="SAM" id="MobiDB-lite"/>
    </source>
</evidence>
<sequence length="221" mass="23162">MRGTPNPVVDRVAGWLDGSNPRATRRFGWAAVAAVALALAWPFSASDGVAPHAAGPASDVGTAPTAVVPRAPECWPESGRASTRPPGLAAVSTSPVDPNDVVESTRWGRLGSRGLWGVAAVAECNVVRLDAVWFEPGGRKQRHRIDGSGPAATGVVADGLDGAIAIYSVGVDGTGRLAARLHISTDWGRTWQQREVPASAEPDVRAGQLPAQWERWRVLDG</sequence>
<name>A0A8H9FSD5_9MICO</name>
<dbReference type="AlphaFoldDB" id="A0A8H9FSD5"/>
<reference evidence="2" key="1">
    <citation type="journal article" date="2014" name="Int. J. Syst. Evol. Microbiol.">
        <title>Complete genome sequence of Corynebacterium casei LMG S-19264T (=DSM 44701T), isolated from a smear-ripened cheese.</title>
        <authorList>
            <consortium name="US DOE Joint Genome Institute (JGI-PGF)"/>
            <person name="Walter F."/>
            <person name="Albersmeier A."/>
            <person name="Kalinowski J."/>
            <person name="Ruckert C."/>
        </authorList>
    </citation>
    <scope>NUCLEOTIDE SEQUENCE</scope>
    <source>
        <strain evidence="2">CGMCC 1.10749</strain>
    </source>
</reference>